<organism evidence="1 2">
    <name type="scientific">Arthrobacter oryzae</name>
    <dbReference type="NCBI Taxonomy" id="409290"/>
    <lineage>
        <taxon>Bacteria</taxon>
        <taxon>Bacillati</taxon>
        <taxon>Actinomycetota</taxon>
        <taxon>Actinomycetes</taxon>
        <taxon>Micrococcales</taxon>
        <taxon>Micrococcaceae</taxon>
        <taxon>Arthrobacter</taxon>
    </lineage>
</organism>
<name>A0A3N0C770_9MICC</name>
<reference evidence="1 2" key="1">
    <citation type="submission" date="2018-10" db="EMBL/GenBank/DDBJ databases">
        <title>Genome sequencing of Arthrobacter oryzae TNB02.</title>
        <authorList>
            <person name="Cho Y.-J."/>
            <person name="Cho A."/>
            <person name="Kim O.-S."/>
        </authorList>
    </citation>
    <scope>NUCLEOTIDE SEQUENCE [LARGE SCALE GENOMIC DNA]</scope>
    <source>
        <strain evidence="1 2">TNB02</strain>
    </source>
</reference>
<protein>
    <submittedName>
        <fullName evidence="1">Uncharacterized protein</fullName>
    </submittedName>
</protein>
<dbReference type="Proteomes" id="UP000273807">
    <property type="component" value="Unassembled WGS sequence"/>
</dbReference>
<proteinExistence type="predicted"/>
<dbReference type="AlphaFoldDB" id="A0A3N0C770"/>
<comment type="caution">
    <text evidence="1">The sequence shown here is derived from an EMBL/GenBank/DDBJ whole genome shotgun (WGS) entry which is preliminary data.</text>
</comment>
<evidence type="ECO:0000313" key="2">
    <source>
        <dbReference type="Proteomes" id="UP000273807"/>
    </source>
</evidence>
<accession>A0A3N0C770</accession>
<keyword evidence="2" id="KW-1185">Reference proteome</keyword>
<sequence length="72" mass="7902">MLACRPWHDLVPQSIMIRGVLSPGCDRRQGIADGDQTSCRLYRGRPAVTWMPSSGAAGHASCQIGPECWRYA</sequence>
<gene>
    <name evidence="1" type="ORF">D7003_03050</name>
</gene>
<dbReference type="EMBL" id="RBED01000052">
    <property type="protein sequence ID" value="RNL58962.1"/>
    <property type="molecule type" value="Genomic_DNA"/>
</dbReference>
<evidence type="ECO:0000313" key="1">
    <source>
        <dbReference type="EMBL" id="RNL58962.1"/>
    </source>
</evidence>